<dbReference type="PROSITE" id="PS50088">
    <property type="entry name" value="ANK_REPEAT"/>
    <property type="match status" value="1"/>
</dbReference>
<accession>A0A9P8YKB9</accession>
<feature type="repeat" description="ANK" evidence="1">
    <location>
        <begin position="243"/>
        <end position="272"/>
    </location>
</feature>
<dbReference type="AlphaFoldDB" id="A0A9P8YKB9"/>
<reference evidence="2" key="1">
    <citation type="journal article" date="2021" name="Nat. Commun.">
        <title>Genetic determinants of endophytism in the Arabidopsis root mycobiome.</title>
        <authorList>
            <person name="Mesny F."/>
            <person name="Miyauchi S."/>
            <person name="Thiergart T."/>
            <person name="Pickel B."/>
            <person name="Atanasova L."/>
            <person name="Karlsson M."/>
            <person name="Huettel B."/>
            <person name="Barry K.W."/>
            <person name="Haridas S."/>
            <person name="Chen C."/>
            <person name="Bauer D."/>
            <person name="Andreopoulos W."/>
            <person name="Pangilinan J."/>
            <person name="LaButti K."/>
            <person name="Riley R."/>
            <person name="Lipzen A."/>
            <person name="Clum A."/>
            <person name="Drula E."/>
            <person name="Henrissat B."/>
            <person name="Kohler A."/>
            <person name="Grigoriev I.V."/>
            <person name="Martin F.M."/>
            <person name="Hacquard S."/>
        </authorList>
    </citation>
    <scope>NUCLEOTIDE SEQUENCE</scope>
    <source>
        <strain evidence="2">MPI-CAGE-CH-0230</strain>
    </source>
</reference>
<gene>
    <name evidence="2" type="ORF">B0I36DRAFT_312911</name>
</gene>
<dbReference type="InterPro" id="IPR036770">
    <property type="entry name" value="Ankyrin_rpt-contain_sf"/>
</dbReference>
<keyword evidence="3" id="KW-1185">Reference proteome</keyword>
<dbReference type="SUPFAM" id="SSF48403">
    <property type="entry name" value="Ankyrin repeat"/>
    <property type="match status" value="1"/>
</dbReference>
<name>A0A9P8YKB9_9PEZI</name>
<evidence type="ECO:0000313" key="3">
    <source>
        <dbReference type="Proteomes" id="UP000756346"/>
    </source>
</evidence>
<dbReference type="GeneID" id="70182104"/>
<dbReference type="Gene3D" id="1.25.40.20">
    <property type="entry name" value="Ankyrin repeat-containing domain"/>
    <property type="match status" value="1"/>
</dbReference>
<evidence type="ECO:0000313" key="2">
    <source>
        <dbReference type="EMBL" id="KAH7041478.1"/>
    </source>
</evidence>
<dbReference type="OrthoDB" id="4508560at2759"/>
<dbReference type="SMART" id="SM00248">
    <property type="entry name" value="ANK"/>
    <property type="match status" value="5"/>
</dbReference>
<proteinExistence type="predicted"/>
<organism evidence="2 3">
    <name type="scientific">Microdochium trichocladiopsis</name>
    <dbReference type="NCBI Taxonomy" id="1682393"/>
    <lineage>
        <taxon>Eukaryota</taxon>
        <taxon>Fungi</taxon>
        <taxon>Dikarya</taxon>
        <taxon>Ascomycota</taxon>
        <taxon>Pezizomycotina</taxon>
        <taxon>Sordariomycetes</taxon>
        <taxon>Xylariomycetidae</taxon>
        <taxon>Xylariales</taxon>
        <taxon>Microdochiaceae</taxon>
        <taxon>Microdochium</taxon>
    </lineage>
</organism>
<evidence type="ECO:0000256" key="1">
    <source>
        <dbReference type="PROSITE-ProRule" id="PRU00023"/>
    </source>
</evidence>
<sequence length="695" mass="77062">MTSPLESLPNEIFDLIITFLIGHDVTSLRPSSVPDCTPLARLSRCSRLLNSRVDHVLFGTIEARNSALRHGCVRGNLPAIRKAVLRGAHSVTVRRHRRTNNSVRAEPQAGHREASALQLALKARQFDAFELLLNLGLSIAPRDFRDTTILGEQVKTFARKLAEPRNVHFLEAFVNARRNTPYWHKDTKEKCSQAEAVLSRMPFADVVRWASPTLLEKLLDNGAQVNEAVVSRNVVEGQRLPITALGAACLRGDMDVFKLLVARGAQIGISNSLRRQYPKTHSHIPIFMAARHMGETGRTDVLDACVKGGEDIDRPCHIRRAPLPDEYLPPGFLHVCTTPLLTYLDAISSWEARPASTSPGLPGLTPTEGVAHFIKTLGAAMPSPVAPPFKYSLCIWRQDLHDRTYAGVPSAVEFLLVKWGTEALAQPRFFTTIKLLVENDGTGPDLGKLMVRLDGQNNSSTTDFINKEGLWDKFLAVLTPRVSAMDQTTKNILLRRVIVDKGALRHTVYSPSRWVKVRAIGQASIRALVAAGADINDQESVKRLGNHVAGYTPLNRVVSDFVHTDSLVGEYLHDHPRDHRSACPYTADVVEAFGGYLAFLVSLGADPKSEEERWLYDDESSAVEMLIAQIRKSRSRHVGGLVEQSLLKIAAKMQGLEEIPEYTGERDPFSERLGNMIGFSMSYFSRVSCQVEEDV</sequence>
<evidence type="ECO:0008006" key="4">
    <source>
        <dbReference type="Google" id="ProtNLM"/>
    </source>
</evidence>
<dbReference type="RefSeq" id="XP_046019533.1">
    <property type="nucleotide sequence ID" value="XM_046152558.1"/>
</dbReference>
<keyword evidence="1" id="KW-0040">ANK repeat</keyword>
<dbReference type="Proteomes" id="UP000756346">
    <property type="component" value="Unassembled WGS sequence"/>
</dbReference>
<protein>
    <recommendedName>
        <fullName evidence="4">Ankyrin repeat-containing domain protein</fullName>
    </recommendedName>
</protein>
<dbReference type="InterPro" id="IPR002110">
    <property type="entry name" value="Ankyrin_rpt"/>
</dbReference>
<comment type="caution">
    <text evidence="2">The sequence shown here is derived from an EMBL/GenBank/DDBJ whole genome shotgun (WGS) entry which is preliminary data.</text>
</comment>
<dbReference type="EMBL" id="JAGTJQ010000001">
    <property type="protein sequence ID" value="KAH7041478.1"/>
    <property type="molecule type" value="Genomic_DNA"/>
</dbReference>